<comment type="similarity">
    <text evidence="1">Belongs to the protein kinase superfamily. CMGC Ser/Thr protein kinase family. MNB/DYRK subfamily.</text>
</comment>
<evidence type="ECO:0000256" key="5">
    <source>
        <dbReference type="ARBA" id="ARBA00022741"/>
    </source>
</evidence>
<evidence type="ECO:0000259" key="13">
    <source>
        <dbReference type="PROSITE" id="PS50011"/>
    </source>
</evidence>
<dbReference type="Gene3D" id="3.30.10.30">
    <property type="entry name" value="DYRK"/>
    <property type="match status" value="1"/>
</dbReference>
<dbReference type="Gene3D" id="3.30.200.20">
    <property type="entry name" value="Phosphorylase Kinase, domain 1"/>
    <property type="match status" value="1"/>
</dbReference>
<keyword evidence="7 11" id="KW-0067">ATP-binding</keyword>
<dbReference type="GO" id="GO:0005856">
    <property type="term" value="C:cytoskeleton"/>
    <property type="evidence" value="ECO:0007669"/>
    <property type="project" value="TreeGrafter"/>
</dbReference>
<dbReference type="InterPro" id="IPR042521">
    <property type="entry name" value="DYRK"/>
</dbReference>
<dbReference type="PROSITE" id="PS00107">
    <property type="entry name" value="PROTEIN_KINASE_ATP"/>
    <property type="match status" value="1"/>
</dbReference>
<name>A0A9K3GKJ2_9EUKA</name>
<evidence type="ECO:0000256" key="2">
    <source>
        <dbReference type="ARBA" id="ARBA00013203"/>
    </source>
</evidence>
<dbReference type="InterPro" id="IPR017441">
    <property type="entry name" value="Protein_kinase_ATP_BS"/>
</dbReference>
<feature type="compositionally biased region" description="Low complexity" evidence="12">
    <location>
        <begin position="44"/>
        <end position="59"/>
    </location>
</feature>
<dbReference type="GO" id="GO:0004712">
    <property type="term" value="F:protein serine/threonine/tyrosine kinase activity"/>
    <property type="evidence" value="ECO:0007669"/>
    <property type="project" value="UniProtKB-EC"/>
</dbReference>
<keyword evidence="3" id="KW-0723">Serine/threonine-protein kinase</keyword>
<evidence type="ECO:0000256" key="10">
    <source>
        <dbReference type="ARBA" id="ARBA00051680"/>
    </source>
</evidence>
<evidence type="ECO:0000256" key="9">
    <source>
        <dbReference type="ARBA" id="ARBA00049308"/>
    </source>
</evidence>
<dbReference type="EMBL" id="BDIP01002052">
    <property type="protein sequence ID" value="GIQ85646.1"/>
    <property type="molecule type" value="Genomic_DNA"/>
</dbReference>
<dbReference type="SUPFAM" id="SSF56112">
    <property type="entry name" value="Protein kinase-like (PK-like)"/>
    <property type="match status" value="1"/>
</dbReference>
<dbReference type="Pfam" id="PF00069">
    <property type="entry name" value="Pkinase"/>
    <property type="match status" value="1"/>
</dbReference>
<keyword evidence="6" id="KW-0418">Kinase</keyword>
<evidence type="ECO:0000256" key="6">
    <source>
        <dbReference type="ARBA" id="ARBA00022777"/>
    </source>
</evidence>
<dbReference type="PROSITE" id="PS50011">
    <property type="entry name" value="PROTEIN_KINASE_DOM"/>
    <property type="match status" value="1"/>
</dbReference>
<dbReference type="GO" id="GO:0004674">
    <property type="term" value="F:protein serine/threonine kinase activity"/>
    <property type="evidence" value="ECO:0007669"/>
    <property type="project" value="UniProtKB-KW"/>
</dbReference>
<protein>
    <recommendedName>
        <fullName evidence="2">dual-specificity kinase</fullName>
        <ecNumber evidence="2">2.7.12.1</ecNumber>
    </recommendedName>
</protein>
<feature type="compositionally biased region" description="Low complexity" evidence="12">
    <location>
        <begin position="67"/>
        <end position="88"/>
    </location>
</feature>
<keyword evidence="5 11" id="KW-0547">Nucleotide-binding</keyword>
<dbReference type="InterPro" id="IPR050494">
    <property type="entry name" value="Ser_Thr_dual-spec_kinase"/>
</dbReference>
<gene>
    <name evidence="14" type="ORF">KIPB_007348</name>
</gene>
<evidence type="ECO:0000256" key="7">
    <source>
        <dbReference type="ARBA" id="ARBA00022840"/>
    </source>
</evidence>
<evidence type="ECO:0000256" key="4">
    <source>
        <dbReference type="ARBA" id="ARBA00022679"/>
    </source>
</evidence>
<evidence type="ECO:0000313" key="14">
    <source>
        <dbReference type="EMBL" id="GIQ85646.1"/>
    </source>
</evidence>
<dbReference type="Gene3D" id="1.10.510.10">
    <property type="entry name" value="Transferase(Phosphotransferase) domain 1"/>
    <property type="match status" value="1"/>
</dbReference>
<reference evidence="14 15" key="1">
    <citation type="journal article" date="2018" name="PLoS ONE">
        <title>The draft genome of Kipferlia bialata reveals reductive genome evolution in fornicate parasites.</title>
        <authorList>
            <person name="Tanifuji G."/>
            <person name="Takabayashi S."/>
            <person name="Kume K."/>
            <person name="Takagi M."/>
            <person name="Nakayama T."/>
            <person name="Kamikawa R."/>
            <person name="Inagaki Y."/>
            <person name="Hashimoto T."/>
        </authorList>
    </citation>
    <scope>NUCLEOTIDE SEQUENCE [LARGE SCALE GENOMIC DNA]</scope>
    <source>
        <strain evidence="14">NY0173</strain>
    </source>
</reference>
<dbReference type="Proteomes" id="UP000265618">
    <property type="component" value="Unassembled WGS sequence"/>
</dbReference>
<feature type="region of interest" description="Disordered" evidence="12">
    <location>
        <begin position="590"/>
        <end position="648"/>
    </location>
</feature>
<comment type="caution">
    <text evidence="14">The sequence shown here is derived from an EMBL/GenBank/DDBJ whole genome shotgun (WGS) entry which is preliminary data.</text>
</comment>
<keyword evidence="15" id="KW-1185">Reference proteome</keyword>
<feature type="compositionally biased region" description="Basic residues" evidence="12">
    <location>
        <begin position="109"/>
        <end position="119"/>
    </location>
</feature>
<organism evidence="14 15">
    <name type="scientific">Kipferlia bialata</name>
    <dbReference type="NCBI Taxonomy" id="797122"/>
    <lineage>
        <taxon>Eukaryota</taxon>
        <taxon>Metamonada</taxon>
        <taxon>Carpediemonas-like organisms</taxon>
        <taxon>Kipferlia</taxon>
    </lineage>
</organism>
<dbReference type="InterPro" id="IPR000719">
    <property type="entry name" value="Prot_kinase_dom"/>
</dbReference>
<feature type="domain" description="Protein kinase" evidence="13">
    <location>
        <begin position="286"/>
        <end position="582"/>
    </location>
</feature>
<dbReference type="CDD" id="cd14210">
    <property type="entry name" value="PKc_DYRK"/>
    <property type="match status" value="1"/>
</dbReference>
<dbReference type="GO" id="GO:0005737">
    <property type="term" value="C:cytoplasm"/>
    <property type="evidence" value="ECO:0007669"/>
    <property type="project" value="TreeGrafter"/>
</dbReference>
<dbReference type="AlphaFoldDB" id="A0A9K3GKJ2"/>
<evidence type="ECO:0000313" key="15">
    <source>
        <dbReference type="Proteomes" id="UP000265618"/>
    </source>
</evidence>
<comment type="catalytic activity">
    <reaction evidence="9">
        <text>L-threonyl-[protein] + ATP = O-phospho-L-threonyl-[protein] + ADP + H(+)</text>
        <dbReference type="Rhea" id="RHEA:46608"/>
        <dbReference type="Rhea" id="RHEA-COMP:11060"/>
        <dbReference type="Rhea" id="RHEA-COMP:11605"/>
        <dbReference type="ChEBI" id="CHEBI:15378"/>
        <dbReference type="ChEBI" id="CHEBI:30013"/>
        <dbReference type="ChEBI" id="CHEBI:30616"/>
        <dbReference type="ChEBI" id="CHEBI:61977"/>
        <dbReference type="ChEBI" id="CHEBI:456216"/>
        <dbReference type="EC" id="2.7.12.1"/>
    </reaction>
</comment>
<proteinExistence type="inferred from homology"/>
<evidence type="ECO:0000256" key="1">
    <source>
        <dbReference type="ARBA" id="ARBA00008867"/>
    </source>
</evidence>
<dbReference type="PANTHER" id="PTHR24058:SF22">
    <property type="entry name" value="DUAL SPECIFICITY TYROSINE-PHOSPHORYLATION-REGULATED KINASE 4"/>
    <property type="match status" value="1"/>
</dbReference>
<evidence type="ECO:0000256" key="12">
    <source>
        <dbReference type="SAM" id="MobiDB-lite"/>
    </source>
</evidence>
<dbReference type="PANTHER" id="PTHR24058">
    <property type="entry name" value="DUAL SPECIFICITY PROTEIN KINASE"/>
    <property type="match status" value="1"/>
</dbReference>
<accession>A0A9K3GKJ2</accession>
<dbReference type="SMART" id="SM00220">
    <property type="entry name" value="S_TKc"/>
    <property type="match status" value="1"/>
</dbReference>
<dbReference type="InterPro" id="IPR008271">
    <property type="entry name" value="Ser/Thr_kinase_AS"/>
</dbReference>
<keyword evidence="4" id="KW-0808">Transferase</keyword>
<dbReference type="OrthoDB" id="9332038at2759"/>
<comment type="catalytic activity">
    <reaction evidence="8">
        <text>L-seryl-[protein] + ATP = O-phospho-L-seryl-[protein] + ADP + H(+)</text>
        <dbReference type="Rhea" id="RHEA:17989"/>
        <dbReference type="Rhea" id="RHEA-COMP:9863"/>
        <dbReference type="Rhea" id="RHEA-COMP:11604"/>
        <dbReference type="ChEBI" id="CHEBI:15378"/>
        <dbReference type="ChEBI" id="CHEBI:29999"/>
        <dbReference type="ChEBI" id="CHEBI:30616"/>
        <dbReference type="ChEBI" id="CHEBI:83421"/>
        <dbReference type="ChEBI" id="CHEBI:456216"/>
        <dbReference type="EC" id="2.7.12.1"/>
    </reaction>
</comment>
<evidence type="ECO:0000256" key="3">
    <source>
        <dbReference type="ARBA" id="ARBA00022527"/>
    </source>
</evidence>
<comment type="catalytic activity">
    <reaction evidence="10">
        <text>L-tyrosyl-[protein] + ATP = O-phospho-L-tyrosyl-[protein] + ADP + H(+)</text>
        <dbReference type="Rhea" id="RHEA:10596"/>
        <dbReference type="Rhea" id="RHEA-COMP:10136"/>
        <dbReference type="Rhea" id="RHEA-COMP:20101"/>
        <dbReference type="ChEBI" id="CHEBI:15378"/>
        <dbReference type="ChEBI" id="CHEBI:30616"/>
        <dbReference type="ChEBI" id="CHEBI:46858"/>
        <dbReference type="ChEBI" id="CHEBI:61978"/>
        <dbReference type="ChEBI" id="CHEBI:456216"/>
        <dbReference type="EC" id="2.7.12.1"/>
    </reaction>
</comment>
<feature type="compositionally biased region" description="Low complexity" evidence="12">
    <location>
        <begin position="590"/>
        <end position="606"/>
    </location>
</feature>
<evidence type="ECO:0000256" key="8">
    <source>
        <dbReference type="ARBA" id="ARBA00049003"/>
    </source>
</evidence>
<sequence>MRFGSRDAQEPLFRSPRSKRPLDWSSFLSARRPLRPAASFNPYSAKASSKPNPPSASSSRRPRAREPSSTRSTFSHSSHPQPPSSHGSRQPKQPQRPSDATSSSTSRVYGHRGRVIRRGSKPDSSSGDGPKSSSRGHSKSREKPQSKGGMSGSQTTRARPPPQQASSHTRDAQSHRPKPPSSSGASNAPARSSNAPVRSRGGHRVSGRVGERNAGEGLSPAQVLEMHRDDLSQHEQSEILQYPTVYFWGKGVRKVRAAPGYGYNHGFDDDKGDYKAVMHDHIAYRYEILSNVGKGSFGQVYKVYDYKSKRICAMKLIRNKKRFHHQGLVEVRILEYMRDRDPKDTTNIIRTFNSFYFRSHLCVTFELLSINLYEFMVNSDFRGMSLSLIRKFAIQLLNCLRFLQIHNIVHCDLKPENILLKDPMKSGIKVIDFGSSCFEDQRIYTYIQSRFYRAPEVIFGIPYGMPIDMWSLGCILAEFYTGCPLFPGENEHDQVSCLCEILGVPPPHLVEQARRRSEFFDEAWQLKPYRNSRGKRRKPGTKDLATDLKCHDEDFVSFLRECLRWDPAERMDPQTALKHPFIFKAMRQLQGGQPGTAPAAPALSPESEGEADSEAARGEPPLDGSTVLPSLNHNDTHAKTKSARTQGSLQAQLTSHLFAH</sequence>
<feature type="compositionally biased region" description="Low complexity" evidence="12">
    <location>
        <begin position="122"/>
        <end position="133"/>
    </location>
</feature>
<dbReference type="GO" id="GO:0005524">
    <property type="term" value="F:ATP binding"/>
    <property type="evidence" value="ECO:0007669"/>
    <property type="project" value="UniProtKB-UniRule"/>
</dbReference>
<feature type="region of interest" description="Disordered" evidence="12">
    <location>
        <begin position="1"/>
        <end position="220"/>
    </location>
</feature>
<dbReference type="InterPro" id="IPR011009">
    <property type="entry name" value="Kinase-like_dom_sf"/>
</dbReference>
<feature type="binding site" evidence="11">
    <location>
        <position position="315"/>
    </location>
    <ligand>
        <name>ATP</name>
        <dbReference type="ChEBI" id="CHEBI:30616"/>
    </ligand>
</feature>
<feature type="compositionally biased region" description="Low complexity" evidence="12">
    <location>
        <begin position="181"/>
        <end position="199"/>
    </location>
</feature>
<dbReference type="PROSITE" id="PS00108">
    <property type="entry name" value="PROTEIN_KINASE_ST"/>
    <property type="match status" value="1"/>
</dbReference>
<evidence type="ECO:0000256" key="11">
    <source>
        <dbReference type="PROSITE-ProRule" id="PRU10141"/>
    </source>
</evidence>
<feature type="compositionally biased region" description="Polar residues" evidence="12">
    <location>
        <begin position="90"/>
        <end position="107"/>
    </location>
</feature>
<dbReference type="EC" id="2.7.12.1" evidence="2"/>